<comment type="catalytic activity">
    <reaction evidence="4">
        <text>Hydrolysis of terminal, non-reducing alpha-D-xylose residues with release of alpha-D-xylose.</text>
        <dbReference type="EC" id="3.2.1.177"/>
    </reaction>
</comment>
<dbReference type="Gene3D" id="2.60.40.1180">
    <property type="entry name" value="Golgi alpha-mannosidase II"/>
    <property type="match status" value="2"/>
</dbReference>
<dbReference type="CDD" id="cd14752">
    <property type="entry name" value="GH31_N"/>
    <property type="match status" value="1"/>
</dbReference>
<dbReference type="GO" id="GO:0005975">
    <property type="term" value="P:carbohydrate metabolic process"/>
    <property type="evidence" value="ECO:0007669"/>
    <property type="project" value="InterPro"/>
</dbReference>
<evidence type="ECO:0000256" key="2">
    <source>
        <dbReference type="ARBA" id="ARBA00022801"/>
    </source>
</evidence>
<reference evidence="10 11" key="1">
    <citation type="submission" date="2019-11" db="EMBL/GenBank/DDBJ databases">
        <title>Characterisation of Fundicoccus ignavus gen. nov. sp. nov., a novel genus of the family Aerococcaceae from bulk tank milk.</title>
        <authorList>
            <person name="Siebert A."/>
            <person name="Huptas C."/>
            <person name="Wenning M."/>
            <person name="Scherer S."/>
            <person name="Doll E.V."/>
        </authorList>
    </citation>
    <scope>NUCLEOTIDE SEQUENCE [LARGE SCALE GENOMIC DNA]</scope>
    <source>
        <strain evidence="10 11">DSM 109652</strain>
    </source>
</reference>
<dbReference type="Pfam" id="PF01055">
    <property type="entry name" value="Glyco_hydro_31_2nd"/>
    <property type="match status" value="1"/>
</dbReference>
<evidence type="ECO:0000256" key="1">
    <source>
        <dbReference type="ARBA" id="ARBA00007806"/>
    </source>
</evidence>
<dbReference type="GO" id="GO:0030246">
    <property type="term" value="F:carbohydrate binding"/>
    <property type="evidence" value="ECO:0007669"/>
    <property type="project" value="InterPro"/>
</dbReference>
<proteinExistence type="inferred from homology"/>
<dbReference type="InterPro" id="IPR048395">
    <property type="entry name" value="Glyco_hydro_31_C"/>
</dbReference>
<dbReference type="SUPFAM" id="SSF51445">
    <property type="entry name" value="(Trans)glycosidases"/>
    <property type="match status" value="1"/>
</dbReference>
<evidence type="ECO:0000256" key="6">
    <source>
        <dbReference type="RuleBase" id="RU361185"/>
    </source>
</evidence>
<evidence type="ECO:0000313" key="11">
    <source>
        <dbReference type="Proteomes" id="UP000440066"/>
    </source>
</evidence>
<dbReference type="EMBL" id="WJQT01000005">
    <property type="protein sequence ID" value="MRJ46964.1"/>
    <property type="molecule type" value="Genomic_DNA"/>
</dbReference>
<dbReference type="Pfam" id="PF13802">
    <property type="entry name" value="Gal_mutarotas_2"/>
    <property type="match status" value="1"/>
</dbReference>
<keyword evidence="3 6" id="KW-0326">Glycosidase</keyword>
<dbReference type="EC" id="3.2.1.177" evidence="5"/>
<comment type="similarity">
    <text evidence="1 6">Belongs to the glycosyl hydrolase 31 family.</text>
</comment>
<dbReference type="SUPFAM" id="SSF51011">
    <property type="entry name" value="Glycosyl hydrolase domain"/>
    <property type="match status" value="1"/>
</dbReference>
<protein>
    <recommendedName>
        <fullName evidence="5">alpha-D-xyloside xylohydrolase</fullName>
        <ecNumber evidence="5">3.2.1.177</ecNumber>
    </recommendedName>
</protein>
<dbReference type="SUPFAM" id="SSF117125">
    <property type="entry name" value="Putative glucosidase YicI, C-terminal domain"/>
    <property type="match status" value="1"/>
</dbReference>
<dbReference type="InterPro" id="IPR017853">
    <property type="entry name" value="GH"/>
</dbReference>
<dbReference type="InterPro" id="IPR011013">
    <property type="entry name" value="Gal_mutarotase_sf_dom"/>
</dbReference>
<keyword evidence="2 6" id="KW-0378">Hydrolase</keyword>
<evidence type="ECO:0000259" key="7">
    <source>
        <dbReference type="Pfam" id="PF01055"/>
    </source>
</evidence>
<dbReference type="PANTHER" id="PTHR43053:SF4">
    <property type="entry name" value="MYOGENESIS-REGULATING GLYCOSIDASE"/>
    <property type="match status" value="1"/>
</dbReference>
<organism evidence="10 11">
    <name type="scientific">Fundicoccus ignavus</name>
    <dbReference type="NCBI Taxonomy" id="2664442"/>
    <lineage>
        <taxon>Bacteria</taxon>
        <taxon>Bacillati</taxon>
        <taxon>Bacillota</taxon>
        <taxon>Bacilli</taxon>
        <taxon>Lactobacillales</taxon>
        <taxon>Aerococcaceae</taxon>
        <taxon>Fundicoccus</taxon>
    </lineage>
</organism>
<dbReference type="GO" id="GO:0061634">
    <property type="term" value="F:alpha-D-xyloside xylohydrolase"/>
    <property type="evidence" value="ECO:0007669"/>
    <property type="project" value="UniProtKB-EC"/>
</dbReference>
<feature type="domain" description="Glycoside hydrolase family 31 TIM barrel" evidence="7">
    <location>
        <begin position="259"/>
        <end position="572"/>
    </location>
</feature>
<gene>
    <name evidence="10" type="primary">yicI</name>
    <name evidence="10" type="ORF">GF867_05225</name>
</gene>
<dbReference type="Gene3D" id="3.20.20.80">
    <property type="entry name" value="Glycosidases"/>
    <property type="match status" value="1"/>
</dbReference>
<dbReference type="RefSeq" id="WP_153832051.1">
    <property type="nucleotide sequence ID" value="NZ_WJQT01000005.1"/>
</dbReference>
<dbReference type="FunFam" id="3.20.20.80:FF:000053">
    <property type="entry name" value="Alpha-xylosidase YicI"/>
    <property type="match status" value="1"/>
</dbReference>
<accession>A0A844BY78</accession>
<dbReference type="AlphaFoldDB" id="A0A844BY78"/>
<dbReference type="Pfam" id="PF21365">
    <property type="entry name" value="Glyco_hydro_31_3rd"/>
    <property type="match status" value="1"/>
</dbReference>
<evidence type="ECO:0000256" key="4">
    <source>
        <dbReference type="ARBA" id="ARBA00052064"/>
    </source>
</evidence>
<dbReference type="InterPro" id="IPR025887">
    <property type="entry name" value="Glyco_hydro_31_N_dom"/>
</dbReference>
<dbReference type="InterPro" id="IPR013780">
    <property type="entry name" value="Glyco_hydro_b"/>
</dbReference>
<evidence type="ECO:0000256" key="5">
    <source>
        <dbReference type="ARBA" id="ARBA00066962"/>
    </source>
</evidence>
<dbReference type="Gene3D" id="2.60.40.1760">
    <property type="entry name" value="glycosyl hydrolase (family 31)"/>
    <property type="match status" value="1"/>
</dbReference>
<evidence type="ECO:0000259" key="9">
    <source>
        <dbReference type="Pfam" id="PF21365"/>
    </source>
</evidence>
<comment type="caution">
    <text evidence="10">The sequence shown here is derived from an EMBL/GenBank/DDBJ whole genome shotgun (WGS) entry which is preliminary data.</text>
</comment>
<evidence type="ECO:0000259" key="8">
    <source>
        <dbReference type="Pfam" id="PF13802"/>
    </source>
</evidence>
<evidence type="ECO:0000256" key="3">
    <source>
        <dbReference type="ARBA" id="ARBA00023295"/>
    </source>
</evidence>
<dbReference type="InterPro" id="IPR050985">
    <property type="entry name" value="Alpha-glycosidase_related"/>
</dbReference>
<dbReference type="InterPro" id="IPR000322">
    <property type="entry name" value="Glyco_hydro_31_TIM"/>
</dbReference>
<dbReference type="PANTHER" id="PTHR43053">
    <property type="entry name" value="GLYCOSIDASE FAMILY 31"/>
    <property type="match status" value="1"/>
</dbReference>
<feature type="domain" description="Glycosyl hydrolase family 31 C-terminal" evidence="9">
    <location>
        <begin position="582"/>
        <end position="667"/>
    </location>
</feature>
<feature type="domain" description="Glycoside hydrolase family 31 N-terminal" evidence="8">
    <location>
        <begin position="54"/>
        <end position="217"/>
    </location>
</feature>
<evidence type="ECO:0000313" key="10">
    <source>
        <dbReference type="EMBL" id="MRJ46964.1"/>
    </source>
</evidence>
<sequence length="766" mass="86386">MKYSNGGWLFKEGYQVDFPAHVYTTRSTEDTLILYAPFRYTSHKGMSLDGGMMTIEVTSPRPNIIGVKTYHHKGGINHGPDFELFKDLVKPEITETEEAYVFTNGDLSLEASKGEGFHLKFRYKGEVLTESKPRGQAYVIDDQKQAHISEQLGIGVGELIYGLGERFSPFVKNGQTVDIWNEDGGTGTEQAYKNIPFYISNRGYGVFVDSPDKVSFEVASEKVSKVQFSVPGEVMQYYIIAGDNLKEVLEHYTAFTGKPAFPPAWSYGLWLSTSFLTDYDEATVTEFVDGMIERDIPLEVFHFDCLWMEEFEWSNFTWDSRTFPEPEKMLARLKEKGLKICVWINPYVGQKSPMFDEGMEKGYFIKRSNGDVWQWDKWQAGLAVVDFTNPAAAKWYRDKLSALLDMGVDSFKTDFGERIPVDCVYHDGSNPHRMHNYYTQLYNKEVFDLLVERRGEKEAVLFARSATVGGQQFPVHWGGDCTSDYPSMAESLRAGLSFGMSGFGYWSHDIGGFETGCTPDIYKRWTQFGLLSSHSRYHGSWEYKVPWLYGEEAVDVSRKFTKLKLNLMPYLMKESVYTHTTGIPMMRSMVLEFPEDLATHTLDRQYMLGEDLLVAPVFNEAGIVDFYVPAGKWTNLLTNEVHEGSQFHQAKYDYFNLPLLVKPNTVLAIGSVDNQAVYDYAEAVTLHVFELADGASAETAIYTKDGDLVANVTVSRAGQAITVDAPGLTNFNVLLRNVTASGEQATAHELGTLFNGLAQSASLTLN</sequence>
<name>A0A844BY78_9LACT</name>
<dbReference type="SUPFAM" id="SSF74650">
    <property type="entry name" value="Galactose mutarotase-like"/>
    <property type="match status" value="1"/>
</dbReference>
<dbReference type="CDD" id="cd06593">
    <property type="entry name" value="GH31_xylosidase_YicI"/>
    <property type="match status" value="1"/>
</dbReference>
<dbReference type="Proteomes" id="UP000440066">
    <property type="component" value="Unassembled WGS sequence"/>
</dbReference>
<dbReference type="NCBIfam" id="NF007940">
    <property type="entry name" value="PRK10658.1"/>
    <property type="match status" value="1"/>
</dbReference>